<dbReference type="GO" id="GO:0015074">
    <property type="term" value="P:DNA integration"/>
    <property type="evidence" value="ECO:0007669"/>
    <property type="project" value="InterPro"/>
</dbReference>
<proteinExistence type="predicted"/>
<reference evidence="2" key="1">
    <citation type="journal article" date="2019" name="Sci. Rep.">
        <title>Draft genome of Tanacetum cinerariifolium, the natural source of mosquito coil.</title>
        <authorList>
            <person name="Yamashiro T."/>
            <person name="Shiraishi A."/>
            <person name="Satake H."/>
            <person name="Nakayama K."/>
        </authorList>
    </citation>
    <scope>NUCLEOTIDE SEQUENCE</scope>
</reference>
<dbReference type="EMBL" id="BKCJ010002709">
    <property type="protein sequence ID" value="GEU50403.1"/>
    <property type="molecule type" value="Genomic_DNA"/>
</dbReference>
<dbReference type="InterPro" id="IPR012337">
    <property type="entry name" value="RNaseH-like_sf"/>
</dbReference>
<dbReference type="Gene3D" id="3.30.420.10">
    <property type="entry name" value="Ribonuclease H-like superfamily/Ribonuclease H"/>
    <property type="match status" value="1"/>
</dbReference>
<evidence type="ECO:0000313" key="2">
    <source>
        <dbReference type="EMBL" id="GEU50403.1"/>
    </source>
</evidence>
<dbReference type="InterPro" id="IPR036397">
    <property type="entry name" value="RNaseH_sf"/>
</dbReference>
<organism evidence="2">
    <name type="scientific">Tanacetum cinerariifolium</name>
    <name type="common">Dalmatian daisy</name>
    <name type="synonym">Chrysanthemum cinerariifolium</name>
    <dbReference type="NCBI Taxonomy" id="118510"/>
    <lineage>
        <taxon>Eukaryota</taxon>
        <taxon>Viridiplantae</taxon>
        <taxon>Streptophyta</taxon>
        <taxon>Embryophyta</taxon>
        <taxon>Tracheophyta</taxon>
        <taxon>Spermatophyta</taxon>
        <taxon>Magnoliopsida</taxon>
        <taxon>eudicotyledons</taxon>
        <taxon>Gunneridae</taxon>
        <taxon>Pentapetalae</taxon>
        <taxon>asterids</taxon>
        <taxon>campanulids</taxon>
        <taxon>Asterales</taxon>
        <taxon>Asteraceae</taxon>
        <taxon>Asteroideae</taxon>
        <taxon>Anthemideae</taxon>
        <taxon>Anthemidinae</taxon>
        <taxon>Tanacetum</taxon>
    </lineage>
</organism>
<evidence type="ECO:0000259" key="1">
    <source>
        <dbReference type="PROSITE" id="PS50994"/>
    </source>
</evidence>
<dbReference type="PANTHER" id="PTHR46148">
    <property type="entry name" value="CHROMO DOMAIN-CONTAINING PROTEIN"/>
    <property type="match status" value="1"/>
</dbReference>
<dbReference type="PANTHER" id="PTHR46148:SF59">
    <property type="entry name" value="NUCLEOTIDYLTRANSFERASE, RIBONUCLEASE H"/>
    <property type="match status" value="1"/>
</dbReference>
<name>A0A6L2KLM5_TANCI</name>
<dbReference type="InterPro" id="IPR001584">
    <property type="entry name" value="Integrase_cat-core"/>
</dbReference>
<accession>A0A6L2KLM5</accession>
<sequence length="218" mass="25682">MEKLARLYIDEIVAWHKVPVSIISYRDGRFTSRFWKTLQKALGTRMDMSTNYHSQTDGQSRRTIHTLEDMLRASHVLWAEIGERRLIGLELVQETTDKVFLIKEKLKEARDRQKSYAGNRRKPLEFEVGDQVLLKKCLANANLHVPLDEIKVDKTFRFFEEPVEILDREVKSLKYSKIPIVKVHWNSKHGPEFTWERKDHMKAKYPRLFIGCAVEPTS</sequence>
<gene>
    <name evidence="2" type="ORF">Tci_022381</name>
</gene>
<dbReference type="AlphaFoldDB" id="A0A6L2KLM5"/>
<dbReference type="PROSITE" id="PS50994">
    <property type="entry name" value="INTEGRASE"/>
    <property type="match status" value="1"/>
</dbReference>
<protein>
    <recommendedName>
        <fullName evidence="1">Integrase catalytic domain-containing protein</fullName>
    </recommendedName>
</protein>
<dbReference type="GO" id="GO:0003676">
    <property type="term" value="F:nucleic acid binding"/>
    <property type="evidence" value="ECO:0007669"/>
    <property type="project" value="InterPro"/>
</dbReference>
<dbReference type="SUPFAM" id="SSF53098">
    <property type="entry name" value="Ribonuclease H-like"/>
    <property type="match status" value="1"/>
</dbReference>
<feature type="domain" description="Integrase catalytic" evidence="1">
    <location>
        <begin position="1"/>
        <end position="131"/>
    </location>
</feature>
<comment type="caution">
    <text evidence="2">The sequence shown here is derived from an EMBL/GenBank/DDBJ whole genome shotgun (WGS) entry which is preliminary data.</text>
</comment>